<dbReference type="CDD" id="cd18809">
    <property type="entry name" value="SF1_C_RecD"/>
    <property type="match status" value="1"/>
</dbReference>
<dbReference type="InterPro" id="IPR050534">
    <property type="entry name" value="Coronavir_polyprotein_1ab"/>
</dbReference>
<dbReference type="EMBL" id="AAPH01000048">
    <property type="protein sequence ID" value="EAS40739.1"/>
    <property type="molecule type" value="Genomic_DNA"/>
</dbReference>
<keyword evidence="5" id="KW-0540">Nuclease</keyword>
<evidence type="ECO:0000259" key="4">
    <source>
        <dbReference type="Pfam" id="PF14490"/>
    </source>
</evidence>
<comment type="caution">
    <text evidence="5">The sequence shown here is derived from an EMBL/GenBank/DDBJ whole genome shotgun (WGS) entry which is preliminary data.</text>
</comment>
<dbReference type="SUPFAM" id="SSF52540">
    <property type="entry name" value="P-loop containing nucleoside triphosphate hydrolases"/>
    <property type="match status" value="2"/>
</dbReference>
<keyword evidence="2" id="KW-0067">ATP-binding</keyword>
<dbReference type="PANTHER" id="PTHR43788">
    <property type="entry name" value="DNA2/NAM7 HELICASE FAMILY MEMBER"/>
    <property type="match status" value="1"/>
</dbReference>
<dbReference type="OrthoDB" id="9763659at2"/>
<gene>
    <name evidence="5" type="ORF">P3TCK_08633</name>
</gene>
<evidence type="ECO:0000256" key="2">
    <source>
        <dbReference type="ARBA" id="ARBA00022840"/>
    </source>
</evidence>
<dbReference type="InterPro" id="IPR027785">
    <property type="entry name" value="UvrD-like_helicase_C"/>
</dbReference>
<dbReference type="CDD" id="cd17933">
    <property type="entry name" value="DEXSc_RecD-like"/>
    <property type="match status" value="1"/>
</dbReference>
<reference evidence="5 6" key="1">
    <citation type="submission" date="2006-03" db="EMBL/GenBank/DDBJ databases">
        <authorList>
            <person name="Bartlett D.H."/>
            <person name="Valle G."/>
            <person name="Lauro F.M."/>
            <person name="Vezzi A."/>
            <person name="Simonato F."/>
            <person name="Eloe E."/>
            <person name="Vitulo N."/>
            <person name="Stratton T.K."/>
            <person name="D'angelo M."/>
            <person name="Ferriera S."/>
            <person name="Johnson J."/>
            <person name="Kravitz S."/>
            <person name="Beeson K."/>
            <person name="Sutton G."/>
            <person name="Rogers Y."/>
            <person name="Friedman R."/>
            <person name="Frazier M."/>
            <person name="Venter J.C."/>
        </authorList>
    </citation>
    <scope>NUCLEOTIDE SEQUENCE [LARGE SCALE GENOMIC DNA]</scope>
    <source>
        <strain evidence="5 6">3TCK</strain>
    </source>
</reference>
<dbReference type="GO" id="GO:0005524">
    <property type="term" value="F:ATP binding"/>
    <property type="evidence" value="ECO:0007669"/>
    <property type="project" value="UniProtKB-KW"/>
</dbReference>
<evidence type="ECO:0000313" key="6">
    <source>
        <dbReference type="Proteomes" id="UP000003789"/>
    </source>
</evidence>
<keyword evidence="5" id="KW-0269">Exonuclease</keyword>
<dbReference type="Gene3D" id="3.40.50.300">
    <property type="entry name" value="P-loop containing nucleotide triphosphate hydrolases"/>
    <property type="match status" value="2"/>
</dbReference>
<dbReference type="AlphaFoldDB" id="Q1YWW3"/>
<dbReference type="GO" id="GO:0004527">
    <property type="term" value="F:exonuclease activity"/>
    <property type="evidence" value="ECO:0007669"/>
    <property type="project" value="UniProtKB-KW"/>
</dbReference>
<evidence type="ECO:0000259" key="3">
    <source>
        <dbReference type="Pfam" id="PF13538"/>
    </source>
</evidence>
<dbReference type="RefSeq" id="WP_006229772.1">
    <property type="nucleotide sequence ID" value="NZ_CH724134.1"/>
</dbReference>
<protein>
    <submittedName>
        <fullName evidence="5">Putative ATP-dependent exoDNAse (Exonuclease V), alpha subunit</fullName>
    </submittedName>
</protein>
<dbReference type="Gene3D" id="2.30.30.940">
    <property type="match status" value="1"/>
</dbReference>
<proteinExistence type="predicted"/>
<accession>Q1YWW3</accession>
<sequence length="724" mass="80707">MVKSANSSINLKVTSVWYENADKVVFGAMAADDEGRNVAVFKYYVVHAPKRHIPFPIKRMQIWKVTGHYTDRSVVKNNIPQTEVNITASKLNMILPKNVNAFMGLIVNDNSFEGIGERLAFKLWMKFRKRIYSILENGSINELLETKGLGLKGAVSLIQGWNKYRNLRHIAWFDKYDIPSGIAMQLIKHHKGKSIQAIEEDPYRLMSFGLSFDEADQVAKQSFGFKDNSPKRLLAVVALAQKKRMLDGHTISNHSNLLLIISETLGEELAAQALRLEHSNFSFFVSSNGIYHSMAAWTMECVIAKRLASLSLRETWTPSYEEALSKTIYNLPFSMTERQVEAVTTSFSRGASVVSGGAGTGKTTILKVVFECYLALGAEVKPMALSGRAAQRITELTGFPAQTIAAFLKQDPICSTSRTVLVIDEASMLDLPTMFKLVTHVPPMTRFILVGDPAQLCPIGAGKILHDVIDIIPTTTLDIVKRQKGSTGIPEFSQAIRDKKIPLFRSGNIRFHEVAVNNINAKITDLYAQKSIHSHIVAAKYSGNGGIDVINELCQSLCNNDGQRIEFEQQGKLRHLNIKQGDPVIFIKNNYDRGVRNGTMGTVVLAGRSDVSAEGEFAVADIKIDGEERVIPLTMDLIDSVRVAYAVSLHKAQGSQFKRIIIPLVNARMVDNSWLYTAVTRAEIKIELVGSRKLFERLIMRDSAINKRDTYLKVLLIKEISKRS</sequence>
<evidence type="ECO:0000256" key="1">
    <source>
        <dbReference type="ARBA" id="ARBA00022741"/>
    </source>
</evidence>
<name>Q1YWW3_9GAMM</name>
<dbReference type="GO" id="GO:0003678">
    <property type="term" value="F:DNA helicase activity"/>
    <property type="evidence" value="ECO:0007669"/>
    <property type="project" value="UniProtKB-ARBA"/>
</dbReference>
<dbReference type="InterPro" id="IPR029493">
    <property type="entry name" value="RecD2-like_HHH"/>
</dbReference>
<dbReference type="PANTHER" id="PTHR43788:SF6">
    <property type="entry name" value="DNA HELICASE B"/>
    <property type="match status" value="1"/>
</dbReference>
<dbReference type="Pfam" id="PF13538">
    <property type="entry name" value="UvrD_C_2"/>
    <property type="match status" value="1"/>
</dbReference>
<keyword evidence="5" id="KW-0378">Hydrolase</keyword>
<dbReference type="Gene3D" id="1.10.10.2220">
    <property type="match status" value="1"/>
</dbReference>
<dbReference type="Pfam" id="PF13604">
    <property type="entry name" value="AAA_30"/>
    <property type="match status" value="1"/>
</dbReference>
<feature type="domain" description="ATP-dependent RecD2 DNA helicase-like helix-hairpin-helix" evidence="4">
    <location>
        <begin position="170"/>
        <end position="250"/>
    </location>
</feature>
<dbReference type="Proteomes" id="UP000003789">
    <property type="component" value="Unassembled WGS sequence"/>
</dbReference>
<organism evidence="5 6">
    <name type="scientific">Photobacterium profundum 3TCK</name>
    <dbReference type="NCBI Taxonomy" id="314280"/>
    <lineage>
        <taxon>Bacteria</taxon>
        <taxon>Pseudomonadati</taxon>
        <taxon>Pseudomonadota</taxon>
        <taxon>Gammaproteobacteria</taxon>
        <taxon>Vibrionales</taxon>
        <taxon>Vibrionaceae</taxon>
        <taxon>Photobacterium</taxon>
    </lineage>
</organism>
<dbReference type="Pfam" id="PF14490">
    <property type="entry name" value="HHH_RecD2"/>
    <property type="match status" value="1"/>
</dbReference>
<dbReference type="InterPro" id="IPR027417">
    <property type="entry name" value="P-loop_NTPase"/>
</dbReference>
<evidence type="ECO:0000313" key="5">
    <source>
        <dbReference type="EMBL" id="EAS40739.1"/>
    </source>
</evidence>
<feature type="domain" description="UvrD-like helicase C-terminal" evidence="3">
    <location>
        <begin position="644"/>
        <end position="685"/>
    </location>
</feature>
<dbReference type="HOGENOM" id="CLU_007524_0_4_6"/>
<keyword evidence="1" id="KW-0547">Nucleotide-binding</keyword>